<feature type="compositionally biased region" description="Basic and acidic residues" evidence="1">
    <location>
        <begin position="61"/>
        <end position="70"/>
    </location>
</feature>
<keyword evidence="3" id="KW-1185">Reference proteome</keyword>
<evidence type="ECO:0000313" key="3">
    <source>
        <dbReference type="Proteomes" id="UP000242415"/>
    </source>
</evidence>
<dbReference type="EMBL" id="FNPH01000018">
    <property type="protein sequence ID" value="SDZ45455.1"/>
    <property type="molecule type" value="Genomic_DNA"/>
</dbReference>
<proteinExistence type="predicted"/>
<evidence type="ECO:0000256" key="1">
    <source>
        <dbReference type="SAM" id="MobiDB-lite"/>
    </source>
</evidence>
<dbReference type="Proteomes" id="UP000242415">
    <property type="component" value="Unassembled WGS sequence"/>
</dbReference>
<sequence length="79" mass="8519">MLSGGPRDQTPFNAAASALVELEIDGLIHRYIGTHQRRDLDGRSLAVYRYDGAVRKPGHPKGAEPRDGGDRPAPGAPSW</sequence>
<feature type="region of interest" description="Disordered" evidence="1">
    <location>
        <begin position="51"/>
        <end position="79"/>
    </location>
</feature>
<gene>
    <name evidence="2" type="ORF">SAMN05444365_11824</name>
</gene>
<name>A0A1H3T6W4_9ACTN</name>
<dbReference type="AlphaFoldDB" id="A0A1H3T6W4"/>
<accession>A0A1H3T6W4</accession>
<organism evidence="2 3">
    <name type="scientific">Micromonospora pattaloongensis</name>
    <dbReference type="NCBI Taxonomy" id="405436"/>
    <lineage>
        <taxon>Bacteria</taxon>
        <taxon>Bacillati</taxon>
        <taxon>Actinomycetota</taxon>
        <taxon>Actinomycetes</taxon>
        <taxon>Micromonosporales</taxon>
        <taxon>Micromonosporaceae</taxon>
        <taxon>Micromonospora</taxon>
    </lineage>
</organism>
<protein>
    <submittedName>
        <fullName evidence="2">Uncharacterized protein</fullName>
    </submittedName>
</protein>
<reference evidence="3" key="1">
    <citation type="submission" date="2016-10" db="EMBL/GenBank/DDBJ databases">
        <authorList>
            <person name="Varghese N."/>
            <person name="Submissions S."/>
        </authorList>
    </citation>
    <scope>NUCLEOTIDE SEQUENCE [LARGE SCALE GENOMIC DNA]</scope>
    <source>
        <strain evidence="3">DSM 45245</strain>
    </source>
</reference>
<evidence type="ECO:0000313" key="2">
    <source>
        <dbReference type="EMBL" id="SDZ45455.1"/>
    </source>
</evidence>
<dbReference type="STRING" id="405436.SAMN05444365_11824"/>